<evidence type="ECO:0000259" key="7">
    <source>
        <dbReference type="Pfam" id="PF02668"/>
    </source>
</evidence>
<organism evidence="8 9">
    <name type="scientific">Amorphotheca resinae ATCC 22711</name>
    <dbReference type="NCBI Taxonomy" id="857342"/>
    <lineage>
        <taxon>Eukaryota</taxon>
        <taxon>Fungi</taxon>
        <taxon>Dikarya</taxon>
        <taxon>Ascomycota</taxon>
        <taxon>Pezizomycotina</taxon>
        <taxon>Leotiomycetes</taxon>
        <taxon>Helotiales</taxon>
        <taxon>Amorphothecaceae</taxon>
        <taxon>Amorphotheca</taxon>
    </lineage>
</organism>
<evidence type="ECO:0000256" key="2">
    <source>
        <dbReference type="ARBA" id="ARBA00005896"/>
    </source>
</evidence>
<evidence type="ECO:0000256" key="5">
    <source>
        <dbReference type="ARBA" id="ARBA00023002"/>
    </source>
</evidence>
<keyword evidence="9" id="KW-1185">Reference proteome</keyword>
<evidence type="ECO:0000256" key="6">
    <source>
        <dbReference type="ARBA" id="ARBA00023004"/>
    </source>
</evidence>
<dbReference type="Pfam" id="PF02668">
    <property type="entry name" value="TauD"/>
    <property type="match status" value="1"/>
</dbReference>
<evidence type="ECO:0000313" key="8">
    <source>
        <dbReference type="EMBL" id="PSS15279.1"/>
    </source>
</evidence>
<evidence type="ECO:0000313" key="9">
    <source>
        <dbReference type="Proteomes" id="UP000241818"/>
    </source>
</evidence>
<keyword evidence="3" id="KW-0479">Metal-binding</keyword>
<sequence>MPSATLPTSSLFTIVPLAPELRKDTLIGAEVVLNKRGPIVPSTLLPDDISVLRQALYDNSVLVIRKQQGIDPHALEQLAAIWDENLINVHSAGKEQVLDPRNILSRNNGARLPRAQNVQIIGNGEFKGYEGIDYLNLRHIDSADFHAEPLTKEALEDGETRFYRWHQDAPLYESLPGKVTLIHGLVVPKLPDQKIRFDNGEVMEVQAGSTAFISGARAFQLLTPEEQEFALNTTVQYAPRAYEWIRDCKATSDGLGIAKVGDEKPNDELPPWTWDKVQAFPMAWKNPGRPEQPHLQILGCCVHSLRTKDPVTGKVTVIDDLAETRRICYNLQKKAVKPQHIYAHRWEDGDLVIFHNYGAWHSITGQLGSTQRLMWQVSMRSAKEPEPARA</sequence>
<keyword evidence="6" id="KW-0408">Iron</keyword>
<dbReference type="InParanoid" id="A0A2T3AYY8"/>
<accession>A0A2T3AYY8</accession>
<dbReference type="GO" id="GO:0046872">
    <property type="term" value="F:metal ion binding"/>
    <property type="evidence" value="ECO:0007669"/>
    <property type="project" value="UniProtKB-KW"/>
</dbReference>
<feature type="domain" description="TauD/TfdA-like" evidence="7">
    <location>
        <begin position="42"/>
        <end position="376"/>
    </location>
</feature>
<evidence type="ECO:0000256" key="4">
    <source>
        <dbReference type="ARBA" id="ARBA00022964"/>
    </source>
</evidence>
<keyword evidence="5" id="KW-0560">Oxidoreductase</keyword>
<dbReference type="SUPFAM" id="SSF51197">
    <property type="entry name" value="Clavaminate synthase-like"/>
    <property type="match status" value="1"/>
</dbReference>
<dbReference type="Gene3D" id="3.60.130.10">
    <property type="entry name" value="Clavaminate synthase-like"/>
    <property type="match status" value="1"/>
</dbReference>
<dbReference type="OrthoDB" id="93019at2759"/>
<name>A0A2T3AYY8_AMORE</name>
<protein>
    <recommendedName>
        <fullName evidence="7">TauD/TfdA-like domain-containing protein</fullName>
    </recommendedName>
</protein>
<evidence type="ECO:0000256" key="3">
    <source>
        <dbReference type="ARBA" id="ARBA00022723"/>
    </source>
</evidence>
<keyword evidence="4" id="KW-0223">Dioxygenase</keyword>
<dbReference type="PANTHER" id="PTHR43779">
    <property type="entry name" value="DIOXYGENASE RV0097-RELATED"/>
    <property type="match status" value="1"/>
</dbReference>
<dbReference type="Proteomes" id="UP000241818">
    <property type="component" value="Unassembled WGS sequence"/>
</dbReference>
<dbReference type="AlphaFoldDB" id="A0A2T3AYY8"/>
<comment type="cofactor">
    <cofactor evidence="1">
        <name>Fe(2+)</name>
        <dbReference type="ChEBI" id="CHEBI:29033"/>
    </cofactor>
</comment>
<gene>
    <name evidence="8" type="ORF">M430DRAFT_142850</name>
</gene>
<dbReference type="PANTHER" id="PTHR43779:SF2">
    <property type="entry name" value="ALPHA-KETOGLUTARATE-DEPENDENT XANTHINE DIOXYGENASE XAN1"/>
    <property type="match status" value="1"/>
</dbReference>
<reference evidence="8 9" key="1">
    <citation type="journal article" date="2018" name="New Phytol.">
        <title>Comparative genomics and transcriptomics depict ericoid mycorrhizal fungi as versatile saprotrophs and plant mutualists.</title>
        <authorList>
            <person name="Martino E."/>
            <person name="Morin E."/>
            <person name="Grelet G.A."/>
            <person name="Kuo A."/>
            <person name="Kohler A."/>
            <person name="Daghino S."/>
            <person name="Barry K.W."/>
            <person name="Cichocki N."/>
            <person name="Clum A."/>
            <person name="Dockter R.B."/>
            <person name="Hainaut M."/>
            <person name="Kuo R.C."/>
            <person name="LaButti K."/>
            <person name="Lindahl B.D."/>
            <person name="Lindquist E.A."/>
            <person name="Lipzen A."/>
            <person name="Khouja H.R."/>
            <person name="Magnuson J."/>
            <person name="Murat C."/>
            <person name="Ohm R.A."/>
            <person name="Singer S.W."/>
            <person name="Spatafora J.W."/>
            <person name="Wang M."/>
            <person name="Veneault-Fourrey C."/>
            <person name="Henrissat B."/>
            <person name="Grigoriev I.V."/>
            <person name="Martin F.M."/>
            <person name="Perotto S."/>
        </authorList>
    </citation>
    <scope>NUCLEOTIDE SEQUENCE [LARGE SCALE GENOMIC DNA]</scope>
    <source>
        <strain evidence="8 9">ATCC 22711</strain>
    </source>
</reference>
<proteinExistence type="inferred from homology"/>
<dbReference type="EMBL" id="KZ679013">
    <property type="protein sequence ID" value="PSS15279.1"/>
    <property type="molecule type" value="Genomic_DNA"/>
</dbReference>
<dbReference type="GeneID" id="36570867"/>
<dbReference type="InterPro" id="IPR051178">
    <property type="entry name" value="TfdA_dioxygenase"/>
</dbReference>
<dbReference type="InterPro" id="IPR042098">
    <property type="entry name" value="TauD-like_sf"/>
</dbReference>
<dbReference type="STRING" id="857342.A0A2T3AYY8"/>
<dbReference type="RefSeq" id="XP_024719878.1">
    <property type="nucleotide sequence ID" value="XM_024862786.1"/>
</dbReference>
<evidence type="ECO:0000256" key="1">
    <source>
        <dbReference type="ARBA" id="ARBA00001954"/>
    </source>
</evidence>
<dbReference type="InterPro" id="IPR003819">
    <property type="entry name" value="TauD/TfdA-like"/>
</dbReference>
<comment type="similarity">
    <text evidence="2">Belongs to the TfdA dioxygenase family.</text>
</comment>
<dbReference type="GO" id="GO:0051213">
    <property type="term" value="F:dioxygenase activity"/>
    <property type="evidence" value="ECO:0007669"/>
    <property type="project" value="UniProtKB-KW"/>
</dbReference>